<proteinExistence type="predicted"/>
<protein>
    <submittedName>
        <fullName evidence="2">Uncharacterized protein</fullName>
    </submittedName>
</protein>
<reference evidence="2 3" key="1">
    <citation type="submission" date="2015-07" db="EMBL/GenBank/DDBJ databases">
        <title>The genome of Dufourea novaeangliae.</title>
        <authorList>
            <person name="Pan H."/>
            <person name="Kapheim K."/>
        </authorList>
    </citation>
    <scope>NUCLEOTIDE SEQUENCE [LARGE SCALE GENOMIC DNA]</scope>
    <source>
        <strain evidence="2">0120121106</strain>
        <tissue evidence="2">Whole body</tissue>
    </source>
</reference>
<feature type="compositionally biased region" description="Basic and acidic residues" evidence="1">
    <location>
        <begin position="22"/>
        <end position="32"/>
    </location>
</feature>
<evidence type="ECO:0000313" key="3">
    <source>
        <dbReference type="Proteomes" id="UP000076502"/>
    </source>
</evidence>
<gene>
    <name evidence="2" type="ORF">WN55_04092</name>
</gene>
<name>A0A154PKC9_DUFNO</name>
<accession>A0A154PKC9</accession>
<sequence length="82" mass="9301">MPTVTGKFTGPPSQPVARRCPKSREREKEKQRLFQGIKASKIMTPRFLRRSWEEGTNTALGVSWLSRFIGSLPPSGPFERDP</sequence>
<feature type="region of interest" description="Disordered" evidence="1">
    <location>
        <begin position="1"/>
        <end position="32"/>
    </location>
</feature>
<keyword evidence="3" id="KW-1185">Reference proteome</keyword>
<dbReference type="Proteomes" id="UP000076502">
    <property type="component" value="Unassembled WGS sequence"/>
</dbReference>
<evidence type="ECO:0000313" key="2">
    <source>
        <dbReference type="EMBL" id="KZC12302.1"/>
    </source>
</evidence>
<evidence type="ECO:0000256" key="1">
    <source>
        <dbReference type="SAM" id="MobiDB-lite"/>
    </source>
</evidence>
<dbReference type="AlphaFoldDB" id="A0A154PKC9"/>
<organism evidence="2 3">
    <name type="scientific">Dufourea novaeangliae</name>
    <name type="common">Sweat bee</name>
    <dbReference type="NCBI Taxonomy" id="178035"/>
    <lineage>
        <taxon>Eukaryota</taxon>
        <taxon>Metazoa</taxon>
        <taxon>Ecdysozoa</taxon>
        <taxon>Arthropoda</taxon>
        <taxon>Hexapoda</taxon>
        <taxon>Insecta</taxon>
        <taxon>Pterygota</taxon>
        <taxon>Neoptera</taxon>
        <taxon>Endopterygota</taxon>
        <taxon>Hymenoptera</taxon>
        <taxon>Apocrita</taxon>
        <taxon>Aculeata</taxon>
        <taxon>Apoidea</taxon>
        <taxon>Anthophila</taxon>
        <taxon>Halictidae</taxon>
        <taxon>Rophitinae</taxon>
        <taxon>Dufourea</taxon>
    </lineage>
</organism>
<dbReference type="EMBL" id="KQ434944">
    <property type="protein sequence ID" value="KZC12302.1"/>
    <property type="molecule type" value="Genomic_DNA"/>
</dbReference>